<evidence type="ECO:0000313" key="1">
    <source>
        <dbReference type="EMBL" id="CAH2007576.1"/>
    </source>
</evidence>
<reference evidence="1" key="1">
    <citation type="submission" date="2022-03" db="EMBL/GenBank/DDBJ databases">
        <authorList>
            <person name="Sayadi A."/>
        </authorList>
    </citation>
    <scope>NUCLEOTIDE SEQUENCE</scope>
</reference>
<dbReference type="EMBL" id="CAKOFQ010007756">
    <property type="protein sequence ID" value="CAH2007576.1"/>
    <property type="molecule type" value="Genomic_DNA"/>
</dbReference>
<dbReference type="AlphaFoldDB" id="A0A9P0Q1X9"/>
<dbReference type="Proteomes" id="UP001152888">
    <property type="component" value="Unassembled WGS sequence"/>
</dbReference>
<accession>A0A9P0Q1X9</accession>
<protein>
    <submittedName>
        <fullName evidence="1">Uncharacterized protein</fullName>
    </submittedName>
</protein>
<keyword evidence="2" id="KW-1185">Reference proteome</keyword>
<evidence type="ECO:0000313" key="2">
    <source>
        <dbReference type="Proteomes" id="UP001152888"/>
    </source>
</evidence>
<organism evidence="1 2">
    <name type="scientific">Acanthoscelides obtectus</name>
    <name type="common">Bean weevil</name>
    <name type="synonym">Bruchus obtectus</name>
    <dbReference type="NCBI Taxonomy" id="200917"/>
    <lineage>
        <taxon>Eukaryota</taxon>
        <taxon>Metazoa</taxon>
        <taxon>Ecdysozoa</taxon>
        <taxon>Arthropoda</taxon>
        <taxon>Hexapoda</taxon>
        <taxon>Insecta</taxon>
        <taxon>Pterygota</taxon>
        <taxon>Neoptera</taxon>
        <taxon>Endopterygota</taxon>
        <taxon>Coleoptera</taxon>
        <taxon>Polyphaga</taxon>
        <taxon>Cucujiformia</taxon>
        <taxon>Chrysomeloidea</taxon>
        <taxon>Chrysomelidae</taxon>
        <taxon>Bruchinae</taxon>
        <taxon>Bruchini</taxon>
        <taxon>Acanthoscelides</taxon>
    </lineage>
</organism>
<name>A0A9P0Q1X9_ACAOB</name>
<comment type="caution">
    <text evidence="1">The sequence shown here is derived from an EMBL/GenBank/DDBJ whole genome shotgun (WGS) entry which is preliminary data.</text>
</comment>
<sequence>MMEKLLVTLMTRRLFIQTKIGIL</sequence>
<proteinExistence type="predicted"/>
<gene>
    <name evidence="1" type="ORF">ACAOBT_LOCUS29733</name>
</gene>